<dbReference type="GO" id="GO:0006605">
    <property type="term" value="P:protein targeting"/>
    <property type="evidence" value="ECO:0007669"/>
    <property type="project" value="UniProtKB-UniRule"/>
</dbReference>
<evidence type="ECO:0000256" key="1">
    <source>
        <dbReference type="ARBA" id="ARBA00004141"/>
    </source>
</evidence>
<dbReference type="PROSITE" id="PS00755">
    <property type="entry name" value="SECY_1"/>
    <property type="match status" value="1"/>
</dbReference>
<keyword evidence="4 10" id="KW-0812">Transmembrane</keyword>
<feature type="transmembrane region" description="Helical" evidence="10">
    <location>
        <begin position="20"/>
        <end position="38"/>
    </location>
</feature>
<evidence type="ECO:0000256" key="12">
    <source>
        <dbReference type="RuleBase" id="RU003484"/>
    </source>
</evidence>
<dbReference type="PROSITE" id="PS00756">
    <property type="entry name" value="SECY_2"/>
    <property type="match status" value="1"/>
</dbReference>
<keyword evidence="6 10" id="KW-1133">Transmembrane helix</keyword>
<feature type="transmembrane region" description="Helical" evidence="10">
    <location>
        <begin position="115"/>
        <end position="136"/>
    </location>
</feature>
<dbReference type="FunFam" id="1.10.3370.10:FF:000001">
    <property type="entry name" value="Preprotein translocase subunit SecY"/>
    <property type="match status" value="1"/>
</dbReference>
<comment type="caution">
    <text evidence="14">The sequence shown here is derived from an EMBL/GenBank/DDBJ whole genome shotgun (WGS) entry which is preliminary data.</text>
</comment>
<keyword evidence="7 10" id="KW-0811">Translocation</keyword>
<feature type="transmembrane region" description="Helical" evidence="10">
    <location>
        <begin position="364"/>
        <end position="385"/>
    </location>
</feature>
<dbReference type="PANTHER" id="PTHR10906">
    <property type="entry name" value="SECY/SEC61-ALPHA FAMILY MEMBER"/>
    <property type="match status" value="1"/>
</dbReference>
<evidence type="ECO:0000313" key="14">
    <source>
        <dbReference type="EMBL" id="PIS38710.1"/>
    </source>
</evidence>
<dbReference type="Gene3D" id="1.10.3370.10">
    <property type="entry name" value="SecY subunit domain"/>
    <property type="match status" value="1"/>
</dbReference>
<name>A0A2M6T068_9BACT</name>
<evidence type="ECO:0000256" key="4">
    <source>
        <dbReference type="ARBA" id="ARBA00022692"/>
    </source>
</evidence>
<dbReference type="GO" id="GO:0065002">
    <property type="term" value="P:intracellular protein transmembrane transport"/>
    <property type="evidence" value="ECO:0007669"/>
    <property type="project" value="UniProtKB-UniRule"/>
</dbReference>
<dbReference type="InterPro" id="IPR026593">
    <property type="entry name" value="SecY"/>
</dbReference>
<feature type="transmembrane region" description="Helical" evidence="10">
    <location>
        <begin position="207"/>
        <end position="227"/>
    </location>
</feature>
<proteinExistence type="inferred from homology"/>
<gene>
    <name evidence="10" type="primary">secY</name>
    <name evidence="14" type="ORF">COT34_02175</name>
</gene>
<evidence type="ECO:0000256" key="10">
    <source>
        <dbReference type="HAMAP-Rule" id="MF_01465"/>
    </source>
</evidence>
<feature type="transmembrane region" description="Helical" evidence="10">
    <location>
        <begin position="306"/>
        <end position="326"/>
    </location>
</feature>
<evidence type="ECO:0000256" key="6">
    <source>
        <dbReference type="ARBA" id="ARBA00022989"/>
    </source>
</evidence>
<dbReference type="InterPro" id="IPR030659">
    <property type="entry name" value="SecY_CS"/>
</dbReference>
<comment type="similarity">
    <text evidence="2 10 13">Belongs to the SecY/SEC61-alpha family.</text>
</comment>
<comment type="subunit">
    <text evidence="10">Component of the Sec protein translocase complex. Heterotrimer consisting of SecY, SecE and SecG subunits. The heterotrimers can form oligomers, although 1 heterotrimer is thought to be able to translocate proteins. Interacts with the ribosome. Interacts with SecDF, and other proteins may be involved. Interacts with SecA.</text>
</comment>
<evidence type="ECO:0000256" key="2">
    <source>
        <dbReference type="ARBA" id="ARBA00005751"/>
    </source>
</evidence>
<organism evidence="14 15">
    <name type="scientific">Candidatus Nealsonbacteria bacterium CG08_land_8_20_14_0_20_43_11</name>
    <dbReference type="NCBI Taxonomy" id="1974706"/>
    <lineage>
        <taxon>Bacteria</taxon>
        <taxon>Candidatus Nealsoniibacteriota</taxon>
    </lineage>
</organism>
<dbReference type="Pfam" id="PF00344">
    <property type="entry name" value="SecY"/>
    <property type="match status" value="1"/>
</dbReference>
<comment type="caution">
    <text evidence="10">Lacks conserved residue(s) required for the propagation of feature annotation.</text>
</comment>
<feature type="transmembrane region" description="Helical" evidence="10">
    <location>
        <begin position="391"/>
        <end position="411"/>
    </location>
</feature>
<keyword evidence="3 10" id="KW-0813">Transport</keyword>
<evidence type="ECO:0000256" key="5">
    <source>
        <dbReference type="ARBA" id="ARBA00022927"/>
    </source>
</evidence>
<accession>A0A2M6T068</accession>
<evidence type="ECO:0000313" key="15">
    <source>
        <dbReference type="Proteomes" id="UP000229390"/>
    </source>
</evidence>
<dbReference type="HAMAP" id="MF_01465">
    <property type="entry name" value="SecY"/>
    <property type="match status" value="1"/>
</dbReference>
<dbReference type="PRINTS" id="PR00303">
    <property type="entry name" value="SECYTRNLCASE"/>
</dbReference>
<dbReference type="PIRSF" id="PIRSF004557">
    <property type="entry name" value="SecY"/>
    <property type="match status" value="1"/>
</dbReference>
<feature type="transmembrane region" description="Helical" evidence="10">
    <location>
        <begin position="72"/>
        <end position="94"/>
    </location>
</feature>
<protein>
    <recommendedName>
        <fullName evidence="9 10">Protein translocase subunit SecY</fullName>
    </recommendedName>
</protein>
<dbReference type="Proteomes" id="UP000229390">
    <property type="component" value="Unassembled WGS sequence"/>
</dbReference>
<dbReference type="SUPFAM" id="SSF103491">
    <property type="entry name" value="Preprotein translocase SecY subunit"/>
    <property type="match status" value="1"/>
</dbReference>
<feature type="transmembrane region" description="Helical" evidence="10">
    <location>
        <begin position="148"/>
        <end position="166"/>
    </location>
</feature>
<keyword evidence="5 10" id="KW-0653">Protein transport</keyword>
<comment type="subcellular location">
    <subcellularLocation>
        <location evidence="10">Cell membrane</location>
        <topology evidence="10">Multi-pass membrane protein</topology>
    </subcellularLocation>
    <subcellularLocation>
        <location evidence="1 12">Membrane</location>
        <topology evidence="1 12">Multi-pass membrane protein</topology>
    </subcellularLocation>
</comment>
<feature type="transmembrane region" description="Helical" evidence="10">
    <location>
        <begin position="178"/>
        <end position="195"/>
    </location>
</feature>
<dbReference type="GO" id="GO:0005886">
    <property type="term" value="C:plasma membrane"/>
    <property type="evidence" value="ECO:0007669"/>
    <property type="project" value="UniProtKB-SubCell"/>
</dbReference>
<reference evidence="15" key="1">
    <citation type="submission" date="2017-09" db="EMBL/GenBank/DDBJ databases">
        <title>Depth-based differentiation of microbial function through sediment-hosted aquifers and enrichment of novel symbionts in the deep terrestrial subsurface.</title>
        <authorList>
            <person name="Probst A.J."/>
            <person name="Ladd B."/>
            <person name="Jarett J.K."/>
            <person name="Geller-Mcgrath D.E."/>
            <person name="Sieber C.M.K."/>
            <person name="Emerson J.B."/>
            <person name="Anantharaman K."/>
            <person name="Thomas B.C."/>
            <person name="Malmstrom R."/>
            <person name="Stieglmeier M."/>
            <person name="Klingl A."/>
            <person name="Woyke T."/>
            <person name="Ryan C.M."/>
            <person name="Banfield J.F."/>
        </authorList>
    </citation>
    <scope>NUCLEOTIDE SEQUENCE [LARGE SCALE GENOMIC DNA]</scope>
</reference>
<dbReference type="InterPro" id="IPR023201">
    <property type="entry name" value="SecY_dom_sf"/>
</dbReference>
<evidence type="ECO:0000256" key="8">
    <source>
        <dbReference type="ARBA" id="ARBA00023136"/>
    </source>
</evidence>
<dbReference type="NCBIfam" id="TIGR00967">
    <property type="entry name" value="3a0501s007"/>
    <property type="match status" value="1"/>
</dbReference>
<dbReference type="InterPro" id="IPR002208">
    <property type="entry name" value="SecY/SEC61-alpha"/>
</dbReference>
<keyword evidence="10" id="KW-1003">Cell membrane</keyword>
<evidence type="ECO:0000256" key="3">
    <source>
        <dbReference type="ARBA" id="ARBA00022448"/>
    </source>
</evidence>
<dbReference type="EMBL" id="PEYE01000036">
    <property type="protein sequence ID" value="PIS38710.1"/>
    <property type="molecule type" value="Genomic_DNA"/>
</dbReference>
<comment type="function">
    <text evidence="10 11">The central subunit of the protein translocation channel SecYEG. Consists of two halves formed by TMs 1-5 and 6-10. These two domains form a lateral gate at the front which open onto the bilayer between TMs 2 and 7, and are clamped together by SecE at the back. The channel is closed by both a pore ring composed of hydrophobic SecY resides and a short helix (helix 2A) on the extracellular side of the membrane which forms a plug. The plug probably moves laterally to allow the channel to open. The ring and the pore may move independently.</text>
</comment>
<evidence type="ECO:0000256" key="11">
    <source>
        <dbReference type="RuleBase" id="RU000537"/>
    </source>
</evidence>
<keyword evidence="8 10" id="KW-0472">Membrane</keyword>
<evidence type="ECO:0000256" key="7">
    <source>
        <dbReference type="ARBA" id="ARBA00023010"/>
    </source>
</evidence>
<evidence type="ECO:0000256" key="13">
    <source>
        <dbReference type="RuleBase" id="RU004349"/>
    </source>
</evidence>
<dbReference type="GO" id="GO:0043952">
    <property type="term" value="P:protein transport by the Sec complex"/>
    <property type="evidence" value="ECO:0007669"/>
    <property type="project" value="UniProtKB-UniRule"/>
</dbReference>
<evidence type="ECO:0000256" key="9">
    <source>
        <dbReference type="ARBA" id="ARBA00039733"/>
    </source>
</evidence>
<dbReference type="AlphaFoldDB" id="A0A2M6T068"/>
<sequence length="426" mass="47256">MAWFQKVIQVFKIKEVRNRILFVLFVFAVFRIMANIPIPGIDASKMKQFFEGFQFFGLLNVFTGGALDKLSIVMLGLGPYITATIILQLLTMIFPQLEAMYKEEGEAGREKFNQYARLLAVPLAILQGYSMLILLQRQNVIDKLSPELFFTSIVTITAGTMFLMWLGELISEKGIGNGVSLLIFAGIIADFPANIRQILVTWDPSQLPSYLLFFSVSLVIIAGVVLIDEARRNIPVSYAKRVRGNRLYGGVSTYLPLSVNPAGVIPIIFALSILMLPNMVASFLAGNQGFVGKLSLEVAKFLQNQWVHGSLYFTLVFLFTYFYTAVTFDPKSVAENLQKMGGFVPGIRPGDSTAKLLYYILNRVLLIGAIFLGLIAVMPSIVGAITNIGAFNFMVGGTSILIVVSVVLETAREINAQLEMREYENF</sequence>